<keyword evidence="4 8" id="KW-0812">Transmembrane</keyword>
<evidence type="ECO:0000256" key="4">
    <source>
        <dbReference type="ARBA" id="ARBA00022692"/>
    </source>
</evidence>
<evidence type="ECO:0000256" key="1">
    <source>
        <dbReference type="ARBA" id="ARBA00004141"/>
    </source>
</evidence>
<feature type="transmembrane region" description="Helical" evidence="8">
    <location>
        <begin position="345"/>
        <end position="363"/>
    </location>
</feature>
<keyword evidence="10" id="KW-1185">Reference proteome</keyword>
<feature type="transmembrane region" description="Helical" evidence="8">
    <location>
        <begin position="498"/>
        <end position="517"/>
    </location>
</feature>
<evidence type="ECO:0000313" key="9">
    <source>
        <dbReference type="EMBL" id="GBL78766.1"/>
    </source>
</evidence>
<comment type="caution">
    <text evidence="9">The sequence shown here is derived from an EMBL/GenBank/DDBJ whole genome shotgun (WGS) entry which is preliminary data.</text>
</comment>
<protein>
    <submittedName>
        <fullName evidence="9">Thiamine transporter SLC35F3</fullName>
    </submittedName>
</protein>
<dbReference type="OrthoDB" id="10062838at2759"/>
<evidence type="ECO:0000256" key="5">
    <source>
        <dbReference type="ARBA" id="ARBA00022989"/>
    </source>
</evidence>
<organism evidence="9 10">
    <name type="scientific">Araneus ventricosus</name>
    <name type="common">Orbweaver spider</name>
    <name type="synonym">Epeira ventricosa</name>
    <dbReference type="NCBI Taxonomy" id="182803"/>
    <lineage>
        <taxon>Eukaryota</taxon>
        <taxon>Metazoa</taxon>
        <taxon>Ecdysozoa</taxon>
        <taxon>Arthropoda</taxon>
        <taxon>Chelicerata</taxon>
        <taxon>Arachnida</taxon>
        <taxon>Araneae</taxon>
        <taxon>Araneomorphae</taxon>
        <taxon>Entelegynae</taxon>
        <taxon>Araneoidea</taxon>
        <taxon>Araneidae</taxon>
        <taxon>Araneus</taxon>
    </lineage>
</organism>
<feature type="region of interest" description="Disordered" evidence="7">
    <location>
        <begin position="535"/>
        <end position="554"/>
    </location>
</feature>
<sequence length="554" mass="62569">MSENIELMCLPRISVDDLRSIDILVNADLTEDFPHICSLLGQDLQQRLSTIDEINEAIQLKIKPHADVIKQRNQRSEAANIMDDIYRNAWLTCMKWHEKTEKLLKIKQKLQELTEDPITLECFAPVDDDAQVEHNDLNQVKSNHCCTGRARKTALGFLLTIIMCGTWIGMTHLLKWAYIIHLKLPSSCNCTSVNDSRSFITPSTTVLDMSSNRSTSKQVTTLPVEKEENLEPFKAPFLLTWFCTACNSLFFPVYLCTRFCSRRTRISARRSILEAMRRFRERGLSVIHFLTRSIFFCVLWVGTNYMLIYTIDKLDATVVMALQTSKASFVYLLSWVILHEQFVGIRIVAVILCNTGIALLAYMDGVARTSTLGGVVLAAAAAAGLSVHKVLFKKLIGRVTLGQLSLFLTLVGLLNILLLWPIGLTLYLVESEKVTWTQLPNVQLAGSAAFFIIGNVLGNFDVAHNYDTYLKIGMLAAVPVSAVLDVNIYNVVFEGMKLAGILLICIGFMLVLLPDNWPDYITRLIRWRCRRCPKTNKPTETSQPRSRHIFARPS</sequence>
<feature type="transmembrane region" description="Helical" evidence="8">
    <location>
        <begin position="369"/>
        <end position="392"/>
    </location>
</feature>
<comment type="subcellular location">
    <subcellularLocation>
        <location evidence="1">Membrane</location>
        <topology evidence="1">Multi-pass membrane protein</topology>
    </subcellularLocation>
</comment>
<dbReference type="Proteomes" id="UP000499080">
    <property type="component" value="Unassembled WGS sequence"/>
</dbReference>
<feature type="compositionally biased region" description="Basic residues" evidence="7">
    <location>
        <begin position="545"/>
        <end position="554"/>
    </location>
</feature>
<evidence type="ECO:0000256" key="8">
    <source>
        <dbReference type="SAM" id="Phobius"/>
    </source>
</evidence>
<feature type="transmembrane region" description="Helical" evidence="8">
    <location>
        <begin position="286"/>
        <end position="311"/>
    </location>
</feature>
<gene>
    <name evidence="9" type="primary">SLC35F3</name>
    <name evidence="9" type="ORF">AVEN_65309_1</name>
</gene>
<dbReference type="AlphaFoldDB" id="A0A4Y2AHP7"/>
<keyword evidence="3" id="KW-0813">Transport</keyword>
<name>A0A4Y2AHP7_ARAVE</name>
<dbReference type="InterPro" id="IPR037185">
    <property type="entry name" value="EmrE-like"/>
</dbReference>
<evidence type="ECO:0000256" key="2">
    <source>
        <dbReference type="ARBA" id="ARBA00007863"/>
    </source>
</evidence>
<keyword evidence="6 8" id="KW-0472">Membrane</keyword>
<evidence type="ECO:0000256" key="3">
    <source>
        <dbReference type="ARBA" id="ARBA00022448"/>
    </source>
</evidence>
<dbReference type="EMBL" id="BGPR01000016">
    <property type="protein sequence ID" value="GBL78766.1"/>
    <property type="molecule type" value="Genomic_DNA"/>
</dbReference>
<evidence type="ECO:0000256" key="7">
    <source>
        <dbReference type="SAM" id="MobiDB-lite"/>
    </source>
</evidence>
<feature type="transmembrane region" description="Helical" evidence="8">
    <location>
        <begin position="238"/>
        <end position="260"/>
    </location>
</feature>
<feature type="transmembrane region" description="Helical" evidence="8">
    <location>
        <begin position="441"/>
        <end position="460"/>
    </location>
</feature>
<dbReference type="PANTHER" id="PTHR19346:SF4">
    <property type="entry name" value="SUGAR PHOSPHATE TRANSPORTER DOMAIN-CONTAINING PROTEIN"/>
    <property type="match status" value="1"/>
</dbReference>
<dbReference type="GO" id="GO:0016020">
    <property type="term" value="C:membrane"/>
    <property type="evidence" value="ECO:0007669"/>
    <property type="project" value="UniProtKB-SubCell"/>
</dbReference>
<reference evidence="9 10" key="1">
    <citation type="journal article" date="2019" name="Sci. Rep.">
        <title>Orb-weaving spider Araneus ventricosus genome elucidates the spidroin gene catalogue.</title>
        <authorList>
            <person name="Kono N."/>
            <person name="Nakamura H."/>
            <person name="Ohtoshi R."/>
            <person name="Moran D.A.P."/>
            <person name="Shinohara A."/>
            <person name="Yoshida Y."/>
            <person name="Fujiwara M."/>
            <person name="Mori M."/>
            <person name="Tomita M."/>
            <person name="Arakawa K."/>
        </authorList>
    </citation>
    <scope>NUCLEOTIDE SEQUENCE [LARGE SCALE GENOMIC DNA]</scope>
</reference>
<dbReference type="SUPFAM" id="SSF103481">
    <property type="entry name" value="Multidrug resistance efflux transporter EmrE"/>
    <property type="match status" value="1"/>
</dbReference>
<proteinExistence type="inferred from homology"/>
<feature type="transmembrane region" description="Helical" evidence="8">
    <location>
        <begin position="154"/>
        <end position="174"/>
    </location>
</feature>
<feature type="transmembrane region" description="Helical" evidence="8">
    <location>
        <begin position="404"/>
        <end position="429"/>
    </location>
</feature>
<dbReference type="GO" id="GO:0022857">
    <property type="term" value="F:transmembrane transporter activity"/>
    <property type="evidence" value="ECO:0007669"/>
    <property type="project" value="InterPro"/>
</dbReference>
<dbReference type="InterPro" id="IPR009262">
    <property type="entry name" value="SLC35_F1/F2/F6"/>
</dbReference>
<dbReference type="Gene3D" id="1.10.3730.20">
    <property type="match status" value="1"/>
</dbReference>
<evidence type="ECO:0000256" key="6">
    <source>
        <dbReference type="ARBA" id="ARBA00023136"/>
    </source>
</evidence>
<evidence type="ECO:0000313" key="10">
    <source>
        <dbReference type="Proteomes" id="UP000499080"/>
    </source>
</evidence>
<accession>A0A4Y2AHP7</accession>
<comment type="similarity">
    <text evidence="2">Belongs to the SLC35F solute transporter family.</text>
</comment>
<keyword evidence="5 8" id="KW-1133">Transmembrane helix</keyword>
<dbReference type="PANTHER" id="PTHR19346">
    <property type="entry name" value="SUGAR PHOSPHATE TRANSPORTER DOMAIN-CONTAINING PROTEIN"/>
    <property type="match status" value="1"/>
</dbReference>
<dbReference type="InterPro" id="IPR026505">
    <property type="entry name" value="Solute_c_fam_35_mem_F3/F4"/>
</dbReference>
<dbReference type="Pfam" id="PF06027">
    <property type="entry name" value="SLC35F"/>
    <property type="match status" value="1"/>
</dbReference>